<dbReference type="AlphaFoldDB" id="A0A914E065"/>
<proteinExistence type="inferred from homology"/>
<evidence type="ECO:0000256" key="1">
    <source>
        <dbReference type="ARBA" id="ARBA00004610"/>
    </source>
</evidence>
<dbReference type="Proteomes" id="UP000887540">
    <property type="component" value="Unplaced"/>
</dbReference>
<feature type="transmembrane region" description="Helical" evidence="12">
    <location>
        <begin position="104"/>
        <end position="126"/>
    </location>
</feature>
<dbReference type="PANTHER" id="PTHR11893">
    <property type="entry name" value="INNEXIN"/>
    <property type="match status" value="1"/>
</dbReference>
<evidence type="ECO:0000256" key="3">
    <source>
        <dbReference type="ARBA" id="ARBA00022448"/>
    </source>
</evidence>
<dbReference type="WBParaSite" id="ACRNAN_scaffold49.g10177.t1">
    <property type="protein sequence ID" value="ACRNAN_scaffold49.g10177.t1"/>
    <property type="gene ID" value="ACRNAN_scaffold49.g10177"/>
</dbReference>
<evidence type="ECO:0000256" key="11">
    <source>
        <dbReference type="ARBA" id="ARBA00023303"/>
    </source>
</evidence>
<sequence>MSSLINVLRTVPYSNKPAVIDVIAKIHSYFTCNLLIGLAILLSWKQFGGSPIECMLPLGFSGAWAQYAENYCWSEDTYYVSFGDIIENYTYQERREKRISYYQWMPFFLIFQAACFKFPTLIWKYFASQSGIRIGEILRLSSNPNNSEPRNRIENVKALTTHLGSALRFHRRLKAKTLKPHKILRFLNMKYSSHYVTVIYFIAKSAFLINVLIQLELLKRYLVPQTERFGFDTWKNLIMGNETWQESGLFPRVTLCDFEVREMGQVVNHTVQCVLLLNLFTEKVFILLYAWFVVLVTFTILNLTSWITAIFSSASREHFIFIHLEMSQDEDFDTDAGNLKKDARKHVTRFIAKYLRTDGIFLLRLIAQHADVLFTTDLVNALWKAHHDIEKQILATKATDQKWQDYLHRVESRRGSRLGSRIGSVTSLPTKKVDY</sequence>
<organism evidence="13 14">
    <name type="scientific">Acrobeloides nanus</name>
    <dbReference type="NCBI Taxonomy" id="290746"/>
    <lineage>
        <taxon>Eukaryota</taxon>
        <taxon>Metazoa</taxon>
        <taxon>Ecdysozoa</taxon>
        <taxon>Nematoda</taxon>
        <taxon>Chromadorea</taxon>
        <taxon>Rhabditida</taxon>
        <taxon>Tylenchina</taxon>
        <taxon>Cephalobomorpha</taxon>
        <taxon>Cephaloboidea</taxon>
        <taxon>Cephalobidae</taxon>
        <taxon>Acrobeloides</taxon>
    </lineage>
</organism>
<dbReference type="GO" id="GO:0034220">
    <property type="term" value="P:monoatomic ion transmembrane transport"/>
    <property type="evidence" value="ECO:0007669"/>
    <property type="project" value="UniProtKB-KW"/>
</dbReference>
<dbReference type="GO" id="GO:0005243">
    <property type="term" value="F:gap junction channel activity"/>
    <property type="evidence" value="ECO:0007669"/>
    <property type="project" value="TreeGrafter"/>
</dbReference>
<keyword evidence="13" id="KW-1185">Reference proteome</keyword>
<feature type="transmembrane region" description="Helical" evidence="12">
    <location>
        <begin position="194"/>
        <end position="213"/>
    </location>
</feature>
<dbReference type="Pfam" id="PF00876">
    <property type="entry name" value="Innexin"/>
    <property type="match status" value="1"/>
</dbReference>
<comment type="similarity">
    <text evidence="12">Belongs to the pannexin family.</text>
</comment>
<feature type="transmembrane region" description="Helical" evidence="12">
    <location>
        <begin position="284"/>
        <end position="307"/>
    </location>
</feature>
<evidence type="ECO:0000256" key="10">
    <source>
        <dbReference type="ARBA" id="ARBA00023136"/>
    </source>
</evidence>
<dbReference type="PANTHER" id="PTHR11893:SF9">
    <property type="entry name" value="INNEXIN-7"/>
    <property type="match status" value="1"/>
</dbReference>
<keyword evidence="4" id="KW-1003">Cell membrane</keyword>
<gene>
    <name evidence="12" type="primary">inx</name>
</gene>
<keyword evidence="11 12" id="KW-0407">Ion channel</keyword>
<keyword evidence="5 12" id="KW-0812">Transmembrane</keyword>
<name>A0A914E065_9BILA</name>
<keyword evidence="8 12" id="KW-1133">Transmembrane helix</keyword>
<evidence type="ECO:0000256" key="5">
    <source>
        <dbReference type="ARBA" id="ARBA00022692"/>
    </source>
</evidence>
<evidence type="ECO:0000256" key="8">
    <source>
        <dbReference type="ARBA" id="ARBA00022989"/>
    </source>
</evidence>
<accession>A0A914E065</accession>
<evidence type="ECO:0000256" key="7">
    <source>
        <dbReference type="ARBA" id="ARBA00022949"/>
    </source>
</evidence>
<evidence type="ECO:0000313" key="14">
    <source>
        <dbReference type="WBParaSite" id="ACRNAN_scaffold49.g10177.t1"/>
    </source>
</evidence>
<dbReference type="PROSITE" id="PS51013">
    <property type="entry name" value="PANNEXIN"/>
    <property type="match status" value="1"/>
</dbReference>
<keyword evidence="7" id="KW-0965">Cell junction</keyword>
<comment type="subcellular location">
    <subcellularLocation>
        <location evidence="1">Cell junction</location>
        <location evidence="1">Gap junction</location>
    </subcellularLocation>
    <subcellularLocation>
        <location evidence="2 12">Cell membrane</location>
        <topology evidence="2 12">Multi-pass membrane protein</topology>
    </subcellularLocation>
</comment>
<evidence type="ECO:0000256" key="4">
    <source>
        <dbReference type="ARBA" id="ARBA00022475"/>
    </source>
</evidence>
<evidence type="ECO:0000313" key="13">
    <source>
        <dbReference type="Proteomes" id="UP000887540"/>
    </source>
</evidence>
<evidence type="ECO:0000256" key="6">
    <source>
        <dbReference type="ARBA" id="ARBA00022868"/>
    </source>
</evidence>
<keyword evidence="9 12" id="KW-0406">Ion transport</keyword>
<keyword evidence="10 12" id="KW-0472">Membrane</keyword>
<evidence type="ECO:0000256" key="9">
    <source>
        <dbReference type="ARBA" id="ARBA00023065"/>
    </source>
</evidence>
<comment type="function">
    <text evidence="12">Structural component of the gap junctions.</text>
</comment>
<dbReference type="PRINTS" id="PR01262">
    <property type="entry name" value="INNEXIN"/>
</dbReference>
<evidence type="ECO:0000256" key="2">
    <source>
        <dbReference type="ARBA" id="ARBA00004651"/>
    </source>
</evidence>
<dbReference type="InterPro" id="IPR000990">
    <property type="entry name" value="Innexin"/>
</dbReference>
<protein>
    <recommendedName>
        <fullName evidence="12">Innexin</fullName>
    </recommendedName>
</protein>
<dbReference type="GO" id="GO:0005886">
    <property type="term" value="C:plasma membrane"/>
    <property type="evidence" value="ECO:0007669"/>
    <property type="project" value="UniProtKB-SubCell"/>
</dbReference>
<keyword evidence="6" id="KW-0303">Gap junction</keyword>
<keyword evidence="3 12" id="KW-0813">Transport</keyword>
<reference evidence="14" key="1">
    <citation type="submission" date="2022-11" db="UniProtKB">
        <authorList>
            <consortium name="WormBaseParasite"/>
        </authorList>
    </citation>
    <scope>IDENTIFICATION</scope>
</reference>
<dbReference type="GO" id="GO:0005921">
    <property type="term" value="C:gap junction"/>
    <property type="evidence" value="ECO:0007669"/>
    <property type="project" value="UniProtKB-SubCell"/>
</dbReference>
<comment type="caution">
    <text evidence="12">Lacks conserved residue(s) required for the propagation of feature annotation.</text>
</comment>
<evidence type="ECO:0000256" key="12">
    <source>
        <dbReference type="RuleBase" id="RU010713"/>
    </source>
</evidence>